<dbReference type="KEGG" id="ftj:FTUN_2404"/>
<keyword evidence="8 9" id="KW-0067">ATP-binding</keyword>
<protein>
    <recommendedName>
        <fullName evidence="1">non-specific serine/threonine protein kinase</fullName>
        <ecNumber evidence="1">2.7.11.1</ecNumber>
    </recommendedName>
</protein>
<evidence type="ECO:0000256" key="8">
    <source>
        <dbReference type="ARBA" id="ARBA00022840"/>
    </source>
</evidence>
<dbReference type="Proteomes" id="UP000503447">
    <property type="component" value="Chromosome"/>
</dbReference>
<dbReference type="PANTHER" id="PTHR43289:SF34">
    <property type="entry name" value="SERINE_THREONINE-PROTEIN KINASE YBDM-RELATED"/>
    <property type="match status" value="1"/>
</dbReference>
<dbReference type="InterPro" id="IPR055414">
    <property type="entry name" value="LRR_R13L4/SHOC2-like"/>
</dbReference>
<dbReference type="PROSITE" id="PS00107">
    <property type="entry name" value="PROTEIN_KINASE_ATP"/>
    <property type="match status" value="1"/>
</dbReference>
<dbReference type="EC" id="2.7.11.1" evidence="1"/>
<evidence type="ECO:0000313" key="13">
    <source>
        <dbReference type="Proteomes" id="UP000503447"/>
    </source>
</evidence>
<keyword evidence="7" id="KW-0418">Kinase</keyword>
<evidence type="ECO:0000259" key="11">
    <source>
        <dbReference type="PROSITE" id="PS50011"/>
    </source>
</evidence>
<feature type="binding site" evidence="9">
    <location>
        <position position="87"/>
    </location>
    <ligand>
        <name>ATP</name>
        <dbReference type="ChEBI" id="CHEBI:30616"/>
    </ligand>
</feature>
<dbReference type="SUPFAM" id="SSF56112">
    <property type="entry name" value="Protein kinase-like (PK-like)"/>
    <property type="match status" value="1"/>
</dbReference>
<dbReference type="InterPro" id="IPR032675">
    <property type="entry name" value="LRR_dom_sf"/>
</dbReference>
<dbReference type="Gene3D" id="3.80.10.10">
    <property type="entry name" value="Ribonuclease Inhibitor"/>
    <property type="match status" value="5"/>
</dbReference>
<evidence type="ECO:0000256" key="2">
    <source>
        <dbReference type="ARBA" id="ARBA00022527"/>
    </source>
</evidence>
<keyword evidence="3" id="KW-0433">Leucine-rich repeat</keyword>
<dbReference type="GO" id="GO:0005524">
    <property type="term" value="F:ATP binding"/>
    <property type="evidence" value="ECO:0007669"/>
    <property type="project" value="UniProtKB-UniRule"/>
</dbReference>
<dbReference type="PANTHER" id="PTHR43289">
    <property type="entry name" value="MITOGEN-ACTIVATED PROTEIN KINASE KINASE KINASE 20-RELATED"/>
    <property type="match status" value="1"/>
</dbReference>
<dbReference type="RefSeq" id="WP_227254841.1">
    <property type="nucleotide sequence ID" value="NZ_CP053452.2"/>
</dbReference>
<keyword evidence="13" id="KW-1185">Reference proteome</keyword>
<evidence type="ECO:0000313" key="12">
    <source>
        <dbReference type="EMBL" id="QJW94878.1"/>
    </source>
</evidence>
<dbReference type="Pfam" id="PF00069">
    <property type="entry name" value="Pkinase"/>
    <property type="match status" value="1"/>
</dbReference>
<feature type="region of interest" description="Disordered" evidence="10">
    <location>
        <begin position="1"/>
        <end position="29"/>
    </location>
</feature>
<dbReference type="GO" id="GO:0004674">
    <property type="term" value="F:protein serine/threonine kinase activity"/>
    <property type="evidence" value="ECO:0007669"/>
    <property type="project" value="UniProtKB-KW"/>
</dbReference>
<dbReference type="InterPro" id="IPR000719">
    <property type="entry name" value="Prot_kinase_dom"/>
</dbReference>
<name>A0A6M5YLN8_9BACT</name>
<dbReference type="InterPro" id="IPR017441">
    <property type="entry name" value="Protein_kinase_ATP_BS"/>
</dbReference>
<evidence type="ECO:0000256" key="1">
    <source>
        <dbReference type="ARBA" id="ARBA00012513"/>
    </source>
</evidence>
<accession>A0A6M5YLN8</accession>
<evidence type="ECO:0000256" key="9">
    <source>
        <dbReference type="PROSITE-ProRule" id="PRU10141"/>
    </source>
</evidence>
<keyword evidence="2" id="KW-0723">Serine/threonine-protein kinase</keyword>
<reference evidence="13" key="1">
    <citation type="submission" date="2020-05" db="EMBL/GenBank/DDBJ databases">
        <title>Frigoriglobus tundricola gen. nov., sp. nov., a psychrotolerant cellulolytic planctomycete of the family Gemmataceae with two divergent copies of 16S rRNA gene.</title>
        <authorList>
            <person name="Kulichevskaya I.S."/>
            <person name="Ivanova A.A."/>
            <person name="Naumoff D.G."/>
            <person name="Beletsky A.V."/>
            <person name="Rijpstra W.I.C."/>
            <person name="Sinninghe Damste J.S."/>
            <person name="Mardanov A.V."/>
            <person name="Ravin N.V."/>
            <person name="Dedysh S.N."/>
        </authorList>
    </citation>
    <scope>NUCLEOTIDE SEQUENCE [LARGE SCALE GENOMIC DNA]</scope>
    <source>
        <strain evidence="13">PL17</strain>
    </source>
</reference>
<dbReference type="SMART" id="SM00368">
    <property type="entry name" value="LRR_RI"/>
    <property type="match status" value="8"/>
</dbReference>
<gene>
    <name evidence="12" type="ORF">FTUN_2404</name>
</gene>
<keyword evidence="5" id="KW-0677">Repeat</keyword>
<dbReference type="Gene3D" id="3.30.200.20">
    <property type="entry name" value="Phosphorylase Kinase, domain 1"/>
    <property type="match status" value="1"/>
</dbReference>
<evidence type="ECO:0000256" key="4">
    <source>
        <dbReference type="ARBA" id="ARBA00022679"/>
    </source>
</evidence>
<proteinExistence type="predicted"/>
<sequence length="1069" mass="112554">MTAPAEAGPVPDSDRTQAAPEPGASAETVVGNPDRLRAFRHTFGPPAAPGEVGTLGPYRVVKQLGRGGMGAVYAALDTRLDRRLALKVMLPDCAADAEAKERFLREARAAAQVAHDNVVTVFEADERDGVPYIAMQYLEGYPLDEFLKRKGCPTVPQVLRIVRETAAGLAAAHKIGLVHRDIKPGNLWLEAPGGRVKVLDFGLAKPVHTAAELTARGMVVGTPAYMSPEQARGHTVDARSDLFSLGAVMYRLCTNRLPFEGPTAMAVLMALGTEEPVPVRERNPAVPEPVAALVHQLLAKAPADRPQSAAEVLKRVQAVAQGTGASQVVVTPAPRVVYVPIHVTAVAAANPFTDLDAPVAEPAPPAPVAAPDAPPAPKKARRSWLWPAVGAAVALAAAAVAAAAVIGNTSAGPKPEAPDSTPVATKGRDERPPLAAGPKPATGEPDRKAAEWVLSLGGAVRVDGQPHFISYAAELPKGRYTLTTANLAGMAVTDDDLARLKDCKGLTGVALQETKVTDAGLAHLKDVPGLQLLNFDGTALTDAGAAQIKRHSKLTVLYLSRTKVSDAGLAHLKELPGLQELYLNDTRVTDAGLAHLTDLKALSVLALSSTAVTDAGLTRVKELRELTQLFLSATSVSDTGLAQLKELKRLKVLELNETPVTDAGPDHIKGLNQLESLSVRGTKVTDAGLAHLAGHPSLRSLRLTSTAVTDTGMAHLRTLRALSELHLDITEVTDAGLVHLNGRAGLAYLNVSKTRVTERGARALHASVPGCQIISDAGIFSAPSPDRAAADWVRSIGGAARGRPGPNDAFALTRVNISRAHFGDPELVYLKNLKELEQLHLDDTPVTDAGLARLKDLKTLKVLDLSGTALTDAGLAHLNGFEHLHWLHLGRTALTDAGLDRLKELKGLKLVHVGGTMVTEPGIKEFQAAVPGCVVEREGGLVPPGDYDRATAEWVLSCGGTVRIRGQDREIKAGADLPGDRFVLTGADLSKRPVADAHLVRFRNCAGLTSLSLQETKVTAAGLAHLTGLKGLKELHVTETGVTATALAEFRAAVPGCRIESDGTSERKK</sequence>
<feature type="domain" description="Protein kinase" evidence="11">
    <location>
        <begin position="58"/>
        <end position="320"/>
    </location>
</feature>
<dbReference type="CDD" id="cd14014">
    <property type="entry name" value="STKc_PknB_like"/>
    <property type="match status" value="1"/>
</dbReference>
<dbReference type="SUPFAM" id="SSF52047">
    <property type="entry name" value="RNI-like"/>
    <property type="match status" value="1"/>
</dbReference>
<evidence type="ECO:0000256" key="5">
    <source>
        <dbReference type="ARBA" id="ARBA00022737"/>
    </source>
</evidence>
<dbReference type="Pfam" id="PF13516">
    <property type="entry name" value="LRR_6"/>
    <property type="match status" value="1"/>
</dbReference>
<dbReference type="SMART" id="SM00220">
    <property type="entry name" value="S_TKc"/>
    <property type="match status" value="1"/>
</dbReference>
<evidence type="ECO:0000256" key="7">
    <source>
        <dbReference type="ARBA" id="ARBA00022777"/>
    </source>
</evidence>
<evidence type="ECO:0000256" key="10">
    <source>
        <dbReference type="SAM" id="MobiDB-lite"/>
    </source>
</evidence>
<organism evidence="12 13">
    <name type="scientific">Frigoriglobus tundricola</name>
    <dbReference type="NCBI Taxonomy" id="2774151"/>
    <lineage>
        <taxon>Bacteria</taxon>
        <taxon>Pseudomonadati</taxon>
        <taxon>Planctomycetota</taxon>
        <taxon>Planctomycetia</taxon>
        <taxon>Gemmatales</taxon>
        <taxon>Gemmataceae</taxon>
        <taxon>Frigoriglobus</taxon>
    </lineage>
</organism>
<feature type="region of interest" description="Disordered" evidence="10">
    <location>
        <begin position="409"/>
        <end position="446"/>
    </location>
</feature>
<dbReference type="FunFam" id="1.10.510.10:FF:000021">
    <property type="entry name" value="Serine/threonine protein kinase"/>
    <property type="match status" value="1"/>
</dbReference>
<dbReference type="AlphaFoldDB" id="A0A6M5YLN8"/>
<dbReference type="InterPro" id="IPR001611">
    <property type="entry name" value="Leu-rich_rpt"/>
</dbReference>
<evidence type="ECO:0000256" key="6">
    <source>
        <dbReference type="ARBA" id="ARBA00022741"/>
    </source>
</evidence>
<dbReference type="Gene3D" id="1.10.510.10">
    <property type="entry name" value="Transferase(Phosphotransferase) domain 1"/>
    <property type="match status" value="1"/>
</dbReference>
<dbReference type="InterPro" id="IPR011009">
    <property type="entry name" value="Kinase-like_dom_sf"/>
</dbReference>
<dbReference type="EMBL" id="CP053452">
    <property type="protein sequence ID" value="QJW94878.1"/>
    <property type="molecule type" value="Genomic_DNA"/>
</dbReference>
<keyword evidence="6 9" id="KW-0547">Nucleotide-binding</keyword>
<dbReference type="PROSITE" id="PS50011">
    <property type="entry name" value="PROTEIN_KINASE_DOM"/>
    <property type="match status" value="1"/>
</dbReference>
<dbReference type="Pfam" id="PF23598">
    <property type="entry name" value="LRR_14"/>
    <property type="match status" value="1"/>
</dbReference>
<evidence type="ECO:0000256" key="3">
    <source>
        <dbReference type="ARBA" id="ARBA00022614"/>
    </source>
</evidence>
<keyword evidence="4" id="KW-0808">Transferase</keyword>